<gene>
    <name evidence="8" type="ORF">TH66_20980</name>
    <name evidence="9" type="ORF">TR74_13595</name>
</gene>
<dbReference type="Proteomes" id="UP000070659">
    <property type="component" value="Unassembled WGS sequence"/>
</dbReference>
<keyword evidence="3 6" id="KW-0812">Transmembrane</keyword>
<evidence type="ECO:0000256" key="5">
    <source>
        <dbReference type="ARBA" id="ARBA00023136"/>
    </source>
</evidence>
<dbReference type="Proteomes" id="UP000070598">
    <property type="component" value="Unassembled WGS sequence"/>
</dbReference>
<feature type="transmembrane region" description="Helical" evidence="6">
    <location>
        <begin position="103"/>
        <end position="121"/>
    </location>
</feature>
<dbReference type="RefSeq" id="WP_067071572.1">
    <property type="nucleotide sequence ID" value="NZ_CP171739.1"/>
</dbReference>
<evidence type="ECO:0000313" key="9">
    <source>
        <dbReference type="EMBL" id="KWX08740.1"/>
    </source>
</evidence>
<reference evidence="8 11" key="2">
    <citation type="submission" date="2015-02" db="EMBL/GenBank/DDBJ databases">
        <title>Physiological reanalysis, assessment of diazotrophy, and genome sequences of multiple isolates of Streptomyces thermoautotrophicus.</title>
        <authorList>
            <person name="MacKellar D.C."/>
            <person name="Lieber L."/>
            <person name="Norman J."/>
            <person name="Bolger A."/>
            <person name="Tobin C."/>
            <person name="Murray J.W."/>
            <person name="Prell J."/>
        </authorList>
    </citation>
    <scope>NUCLEOTIDE SEQUENCE [LARGE SCALE GENOMIC DNA]</scope>
    <source>
        <strain evidence="8 11">UBT1</strain>
    </source>
</reference>
<dbReference type="AlphaFoldDB" id="A0A132MKF9"/>
<keyword evidence="5 6" id="KW-0472">Membrane</keyword>
<dbReference type="PANTHER" id="PTHR34187">
    <property type="entry name" value="FGR18P"/>
    <property type="match status" value="1"/>
</dbReference>
<comment type="caution">
    <text evidence="8">The sequence shown here is derived from an EMBL/GenBank/DDBJ whole genome shotgun (WGS) entry which is preliminary data.</text>
</comment>
<dbReference type="InterPro" id="IPR052053">
    <property type="entry name" value="IM_YidH-like"/>
</dbReference>
<evidence type="ECO:0000256" key="4">
    <source>
        <dbReference type="ARBA" id="ARBA00022989"/>
    </source>
</evidence>
<name>A0A132MKF9_9ACTN</name>
<keyword evidence="4 6" id="KW-1133">Transmembrane helix</keyword>
<evidence type="ECO:0000313" key="8">
    <source>
        <dbReference type="EMBL" id="KWW97881.1"/>
    </source>
</evidence>
<evidence type="ECO:0000256" key="6">
    <source>
        <dbReference type="SAM" id="Phobius"/>
    </source>
</evidence>
<evidence type="ECO:0000313" key="11">
    <source>
        <dbReference type="Proteomes" id="UP000070659"/>
    </source>
</evidence>
<evidence type="ECO:0000313" key="10">
    <source>
        <dbReference type="Proteomes" id="UP000070598"/>
    </source>
</evidence>
<reference evidence="10" key="1">
    <citation type="submission" date="2015-02" db="EMBL/GenBank/DDBJ databases">
        <title>Physiological reanalysis, assessment of diazotrophy, and genome sequences of multiple isolates of Streptomyces thermoautotrophicus.</title>
        <authorList>
            <person name="MacKellar D.C."/>
            <person name="Lieber L."/>
            <person name="Norman J."/>
            <person name="Bolger A."/>
            <person name="Tobin C."/>
            <person name="Murray J.W."/>
            <person name="Friesen M."/>
            <person name="Prell J."/>
        </authorList>
    </citation>
    <scope>NUCLEOTIDE SEQUENCE [LARGE SCALE GENOMIC DNA]</scope>
    <source>
        <strain evidence="10">UBT1</strain>
    </source>
</reference>
<dbReference type="PATRIC" id="fig|1469144.8.peg.819"/>
<evidence type="ECO:0000256" key="1">
    <source>
        <dbReference type="ARBA" id="ARBA00004651"/>
    </source>
</evidence>
<organism evidence="8 11">
    <name type="scientific">Carbonactinospora thermoautotrophica</name>
    <dbReference type="NCBI Taxonomy" id="1469144"/>
    <lineage>
        <taxon>Bacteria</taxon>
        <taxon>Bacillati</taxon>
        <taxon>Actinomycetota</taxon>
        <taxon>Actinomycetes</taxon>
        <taxon>Kitasatosporales</taxon>
        <taxon>Carbonactinosporaceae</taxon>
        <taxon>Carbonactinospora</taxon>
    </lineage>
</organism>
<comment type="subcellular location">
    <subcellularLocation>
        <location evidence="1">Cell membrane</location>
        <topology evidence="1">Multi-pass membrane protein</topology>
    </subcellularLocation>
</comment>
<feature type="transmembrane region" description="Helical" evidence="6">
    <location>
        <begin position="30"/>
        <end position="50"/>
    </location>
</feature>
<protein>
    <recommendedName>
        <fullName evidence="7">DUF202 domain-containing protein</fullName>
    </recommendedName>
</protein>
<evidence type="ECO:0000259" key="7">
    <source>
        <dbReference type="Pfam" id="PF02656"/>
    </source>
</evidence>
<keyword evidence="2" id="KW-1003">Cell membrane</keyword>
<feature type="domain" description="DUF202" evidence="7">
    <location>
        <begin position="21"/>
        <end position="86"/>
    </location>
</feature>
<proteinExistence type="predicted"/>
<evidence type="ECO:0000256" key="3">
    <source>
        <dbReference type="ARBA" id="ARBA00022692"/>
    </source>
</evidence>
<accession>A0A132MKF9</accession>
<sequence>MSGRQSWSSRLRSVGREPDPRFTLANERTFLAWIRTALALIAGGIGVVSFVPEFAVPGAREVVAAVLVLFGVALSATAFHRWYRTELALRRDEPLPAPSLAPILGYGVAIVAVATLVLVLIPA</sequence>
<feature type="transmembrane region" description="Helical" evidence="6">
    <location>
        <begin position="62"/>
        <end position="83"/>
    </location>
</feature>
<dbReference type="PANTHER" id="PTHR34187:SF2">
    <property type="entry name" value="DUF202 DOMAIN-CONTAINING PROTEIN"/>
    <property type="match status" value="1"/>
</dbReference>
<dbReference type="GO" id="GO:0005886">
    <property type="term" value="C:plasma membrane"/>
    <property type="evidence" value="ECO:0007669"/>
    <property type="project" value="UniProtKB-SubCell"/>
</dbReference>
<evidence type="ECO:0000256" key="2">
    <source>
        <dbReference type="ARBA" id="ARBA00022475"/>
    </source>
</evidence>
<dbReference type="Pfam" id="PF02656">
    <property type="entry name" value="DUF202"/>
    <property type="match status" value="1"/>
</dbReference>
<dbReference type="EMBL" id="JYIK01000944">
    <property type="protein sequence ID" value="KWX08740.1"/>
    <property type="molecule type" value="Genomic_DNA"/>
</dbReference>
<dbReference type="InterPro" id="IPR003807">
    <property type="entry name" value="DUF202"/>
</dbReference>
<dbReference type="EMBL" id="JYIJ01000019">
    <property type="protein sequence ID" value="KWW97881.1"/>
    <property type="molecule type" value="Genomic_DNA"/>
</dbReference>